<evidence type="ECO:0000313" key="3">
    <source>
        <dbReference type="EMBL" id="AIO65880.1"/>
    </source>
</evidence>
<gene>
    <name evidence="3" type="ORF">DM82_849</name>
</gene>
<organism evidence="3 4">
    <name type="scientific">Burkholderia oklahomensis</name>
    <dbReference type="NCBI Taxonomy" id="342113"/>
    <lineage>
        <taxon>Bacteria</taxon>
        <taxon>Pseudomonadati</taxon>
        <taxon>Pseudomonadota</taxon>
        <taxon>Betaproteobacteria</taxon>
        <taxon>Burkholderiales</taxon>
        <taxon>Burkholderiaceae</taxon>
        <taxon>Burkholderia</taxon>
        <taxon>pseudomallei group</taxon>
    </lineage>
</organism>
<proteinExistence type="predicted"/>
<dbReference type="KEGG" id="bok:DM82_849"/>
<feature type="region of interest" description="Disordered" evidence="1">
    <location>
        <begin position="1"/>
        <end position="43"/>
    </location>
</feature>
<dbReference type="Proteomes" id="UP000029424">
    <property type="component" value="Chromosome 1"/>
</dbReference>
<feature type="region of interest" description="Disordered" evidence="1">
    <location>
        <begin position="416"/>
        <end position="438"/>
    </location>
</feature>
<dbReference type="InterPro" id="IPR025295">
    <property type="entry name" value="eCIS_core_dom"/>
</dbReference>
<evidence type="ECO:0000259" key="2">
    <source>
        <dbReference type="Pfam" id="PF13699"/>
    </source>
</evidence>
<reference evidence="3 4" key="1">
    <citation type="submission" date="2014-06" db="EMBL/GenBank/DDBJ databases">
        <authorList>
            <person name="Bishop-Lilly K.A."/>
            <person name="Broomall S.M."/>
            <person name="Chain P.S."/>
            <person name="Chertkov O."/>
            <person name="Coyne S.R."/>
            <person name="Daligault H.E."/>
            <person name="Davenport K.W."/>
            <person name="Erkkila T."/>
            <person name="Frey K.G."/>
            <person name="Gibbons H.S."/>
            <person name="Gu W."/>
            <person name="Jaissle J."/>
            <person name="Johnson S.L."/>
            <person name="Koroleva G.I."/>
            <person name="Ladner J.T."/>
            <person name="Lo C.-C."/>
            <person name="Minogue T.D."/>
            <person name="Munk C."/>
            <person name="Palacios G.F."/>
            <person name="Redden C.L."/>
            <person name="Rosenzweig C.N."/>
            <person name="Scholz M.B."/>
            <person name="Teshima H."/>
            <person name="Xu Y."/>
        </authorList>
    </citation>
    <scope>NUCLEOTIDE SEQUENCE [LARGE SCALE GENOMIC DNA]</scope>
    <source>
        <strain evidence="3 4">EO147</strain>
    </source>
</reference>
<evidence type="ECO:0000313" key="4">
    <source>
        <dbReference type="Proteomes" id="UP000029424"/>
    </source>
</evidence>
<keyword evidence="4" id="KW-1185">Reference proteome</keyword>
<dbReference type="RefSeq" id="WP_052111489.1">
    <property type="nucleotide sequence ID" value="NZ_CP008726.1"/>
</dbReference>
<dbReference type="AlphaFoldDB" id="A0AAI8FMJ6"/>
<dbReference type="EMBL" id="CP008726">
    <property type="protein sequence ID" value="AIO65880.1"/>
    <property type="molecule type" value="Genomic_DNA"/>
</dbReference>
<dbReference type="Pfam" id="PF13699">
    <property type="entry name" value="eCIS_core"/>
    <property type="match status" value="1"/>
</dbReference>
<sequence>MGDYHYAASPIQRRRADAPDAAARPSLSATNHAGGNRQPLPAPLQAGLEQLGGVALGHARVHYDSPLPGHYAASAYARGADIHLAPGRRQDLPHEGWHLVQQAQGRVAANTHHQGSPFNDSPALEHEADRMGPRAQRLGATAAGRPATAGTAREGVAHTAPQTGNAVLQAKLTVNKQLIDAADAEDIVDGLAGEISNATLKDDYTEYLGTDRARLVHVVRKWAASPAHQGIKAFVPLPQGGGKPVKARARAYDTNDSFAAALLAEARSLDKKRNEKAYALEIVGNEDIRSELVGLIAEQIPQALDSYHTTIDAVAKLDPKNRRTYLEYVRTNQATTIEQVLTSPGQHSFGELVAAIHDVQELLYQTRNAELLRTVPNEQERNRQNMHALPPDKYFGSTYSDDGTSIERTPVDRAWRGQDATPRPSNPHVRTAMRLNNPTDMGPSMTAARMFVLAAAGGAGSQRIEALALALFAFWNRTYRRDITDIHRYHFTMDMAANFGVGYDPTEDIGKKARDKKRLAQAGTM</sequence>
<name>A0AAI8FMJ6_9BURK</name>
<accession>A0AAI8FMJ6</accession>
<feature type="region of interest" description="Disordered" evidence="1">
    <location>
        <begin position="107"/>
        <end position="131"/>
    </location>
</feature>
<protein>
    <recommendedName>
        <fullName evidence="2">eCIS core domain-containing protein</fullName>
    </recommendedName>
</protein>
<feature type="domain" description="eCIS core" evidence="2">
    <location>
        <begin position="39"/>
        <end position="105"/>
    </location>
</feature>
<evidence type="ECO:0000256" key="1">
    <source>
        <dbReference type="SAM" id="MobiDB-lite"/>
    </source>
</evidence>